<protein>
    <submittedName>
        <fullName evidence="1">9740_t:CDS:1</fullName>
    </submittedName>
</protein>
<sequence length="622" mass="69915">YRTSFARNQHSRPLTNSSNLDHITSEHVGLIESSDHQIIELAVLPPKWVDIVEEVDEKIDQIKNLFLTLESLHRKHVLPGFDDRTEEEEEIERLTTEITELFQQCQREIRRIGDQSQPAMSSQEIVLRKNIQTSLASKVQDLSANFRKQQSAYMKKLKGRETKVSGFFSIDSVEDDHERGFTSNQLAIVESSEALISQREREISEIAKSINTLAIIFKDLQTLVIDQGTLLDRIDYNVEQMVFDVKAAVKELDKQEDNVLRPIMSSEESLFTSFSPPLVNSNSSTAKSLPTTAHHLKSQTSLTTVVNAQISFLLNALSLENYALKVSEINSLLNKHGQDTHFYLLRKLLIINKNQICNIGSCNSESSLSYPFLVEKIKEAASDPALSAVLCEAFNSINYADSFKDFDLNSFLEDVGINPVEKVGLCISLLQANRKEISDQAREIIKQNFDPLVKALEDQAIQNNLSDKLLRHLITYFKSHEAEGLNLSSQQSEATQNSERLSFGSVSTSILPLLNSNPSVAFAKMTESNESFQQPLAVLMHESGYKCCSTLDAFTELLGQLGVKPPFSEEIIKEDDVARALGMMVETHSTLEEGENVWSQSSNIEDNQTWDVEIFATTLTDL</sequence>
<accession>A0ACA9N0M2</accession>
<dbReference type="EMBL" id="CAJVPT010016812">
    <property type="protein sequence ID" value="CAG8621753.1"/>
    <property type="molecule type" value="Genomic_DNA"/>
</dbReference>
<dbReference type="Proteomes" id="UP000789525">
    <property type="component" value="Unassembled WGS sequence"/>
</dbReference>
<organism evidence="1 2">
    <name type="scientific">Acaulospora colombiana</name>
    <dbReference type="NCBI Taxonomy" id="27376"/>
    <lineage>
        <taxon>Eukaryota</taxon>
        <taxon>Fungi</taxon>
        <taxon>Fungi incertae sedis</taxon>
        <taxon>Mucoromycota</taxon>
        <taxon>Glomeromycotina</taxon>
        <taxon>Glomeromycetes</taxon>
        <taxon>Diversisporales</taxon>
        <taxon>Acaulosporaceae</taxon>
        <taxon>Acaulospora</taxon>
    </lineage>
</organism>
<gene>
    <name evidence="1" type="ORF">ACOLOM_LOCUS7353</name>
</gene>
<feature type="non-terminal residue" evidence="1">
    <location>
        <position position="1"/>
    </location>
</feature>
<reference evidence="1" key="1">
    <citation type="submission" date="2021-06" db="EMBL/GenBank/DDBJ databases">
        <authorList>
            <person name="Kallberg Y."/>
            <person name="Tangrot J."/>
            <person name="Rosling A."/>
        </authorList>
    </citation>
    <scope>NUCLEOTIDE SEQUENCE</scope>
    <source>
        <strain evidence="1">CL356</strain>
    </source>
</reference>
<evidence type="ECO:0000313" key="1">
    <source>
        <dbReference type="EMBL" id="CAG8621753.1"/>
    </source>
</evidence>
<evidence type="ECO:0000313" key="2">
    <source>
        <dbReference type="Proteomes" id="UP000789525"/>
    </source>
</evidence>
<comment type="caution">
    <text evidence="1">The sequence shown here is derived from an EMBL/GenBank/DDBJ whole genome shotgun (WGS) entry which is preliminary data.</text>
</comment>
<keyword evidence="2" id="KW-1185">Reference proteome</keyword>
<proteinExistence type="predicted"/>
<name>A0ACA9N0M2_9GLOM</name>
<feature type="non-terminal residue" evidence="1">
    <location>
        <position position="622"/>
    </location>
</feature>